<accession>A0A402A5N8</accession>
<evidence type="ECO:0000313" key="3">
    <source>
        <dbReference type="EMBL" id="GCE14366.1"/>
    </source>
</evidence>
<keyword evidence="4" id="KW-1185">Reference proteome</keyword>
<evidence type="ECO:0000313" key="4">
    <source>
        <dbReference type="Proteomes" id="UP000287352"/>
    </source>
</evidence>
<reference evidence="4" key="1">
    <citation type="submission" date="2018-12" db="EMBL/GenBank/DDBJ databases">
        <title>Tengunoibacter tsumagoiensis gen. nov., sp. nov., Dictyobacter kobayashii sp. nov., D. alpinus sp. nov., and D. joshuensis sp. nov. and description of Dictyobacteraceae fam. nov. within the order Ktedonobacterales isolated from Tengu-no-mugimeshi.</title>
        <authorList>
            <person name="Wang C.M."/>
            <person name="Zheng Y."/>
            <person name="Sakai Y."/>
            <person name="Toyoda A."/>
            <person name="Minakuchi Y."/>
            <person name="Abe K."/>
            <person name="Yokota A."/>
            <person name="Yabe S."/>
        </authorList>
    </citation>
    <scope>NUCLEOTIDE SEQUENCE [LARGE SCALE GENOMIC DNA]</scope>
    <source>
        <strain evidence="4">Uno3</strain>
    </source>
</reference>
<gene>
    <name evidence="3" type="ORF">KTT_42250</name>
</gene>
<keyword evidence="1" id="KW-0175">Coiled coil</keyword>
<dbReference type="EMBL" id="BIFR01000001">
    <property type="protein sequence ID" value="GCE14366.1"/>
    <property type="molecule type" value="Genomic_DNA"/>
</dbReference>
<feature type="compositionally biased region" description="Basic and acidic residues" evidence="2">
    <location>
        <begin position="347"/>
        <end position="357"/>
    </location>
</feature>
<dbReference type="RefSeq" id="WP_126581778.1">
    <property type="nucleotide sequence ID" value="NZ_BIFR01000001.1"/>
</dbReference>
<evidence type="ECO:0000256" key="2">
    <source>
        <dbReference type="SAM" id="MobiDB-lite"/>
    </source>
</evidence>
<name>A0A402A5N8_9CHLR</name>
<feature type="coiled-coil region" evidence="1">
    <location>
        <begin position="12"/>
        <end position="60"/>
    </location>
</feature>
<feature type="region of interest" description="Disordered" evidence="2">
    <location>
        <begin position="329"/>
        <end position="368"/>
    </location>
</feature>
<feature type="compositionally biased region" description="Low complexity" evidence="2">
    <location>
        <begin position="359"/>
        <end position="368"/>
    </location>
</feature>
<organism evidence="3 4">
    <name type="scientific">Tengunoibacter tsumagoiensis</name>
    <dbReference type="NCBI Taxonomy" id="2014871"/>
    <lineage>
        <taxon>Bacteria</taxon>
        <taxon>Bacillati</taxon>
        <taxon>Chloroflexota</taxon>
        <taxon>Ktedonobacteria</taxon>
        <taxon>Ktedonobacterales</taxon>
        <taxon>Dictyobacteraceae</taxon>
        <taxon>Tengunoibacter</taxon>
    </lineage>
</organism>
<dbReference type="AlphaFoldDB" id="A0A402A5N8"/>
<evidence type="ECO:0000256" key="1">
    <source>
        <dbReference type="SAM" id="Coils"/>
    </source>
</evidence>
<comment type="caution">
    <text evidence="3">The sequence shown here is derived from an EMBL/GenBank/DDBJ whole genome shotgun (WGS) entry which is preliminary data.</text>
</comment>
<dbReference type="Proteomes" id="UP000287352">
    <property type="component" value="Unassembled WGS sequence"/>
</dbReference>
<protein>
    <submittedName>
        <fullName evidence="3">Uncharacterized protein</fullName>
    </submittedName>
</protein>
<sequence length="368" mass="41308">MTKQEVTLLSEQKKLAKKKVCLLERLQEAREEQEWAARRLQKKTARVQKLEAKLQEVLLLLDDPEAEAVKQTVEPATASVERDNVQYQEPPHLQQARQLLEDAHAIAIVAERAAYVASERVLEASERIEKMFAGRHILDELAETQHEAEAAQFFAQEALRSASIVEQLLSVLEPEAIADEEPADLQGAFPPSDEEEPDEDQLLAHVSEMIRALKREPLSFPPPQYSQWNGQIDADEQKRILKLRLLLRQTELMIDLVRGVVEDGTLCGENATWAMKTTELELEHLHLLLQGHLSQASLVCAPEVVAPSEQTDAESETYSHAMLGLTELDLSSPEVNEPLEVQAPESRLAEESQRESEESLLSEASEAT</sequence>
<proteinExistence type="predicted"/>